<comment type="cofactor">
    <cofactor evidence="2">
        <name>[4Fe-4S] cluster</name>
        <dbReference type="ChEBI" id="CHEBI:49883"/>
    </cofactor>
</comment>
<evidence type="ECO:0000256" key="6">
    <source>
        <dbReference type="ARBA" id="ARBA00022723"/>
    </source>
</evidence>
<dbReference type="Pfam" id="PF00724">
    <property type="entry name" value="Oxidored_FMN"/>
    <property type="match status" value="1"/>
</dbReference>
<keyword evidence="6" id="KW-0479">Metal-binding</keyword>
<dbReference type="AlphaFoldDB" id="A0A1H2JKH2"/>
<dbReference type="CDD" id="cd02803">
    <property type="entry name" value="OYE_like_FMN_family"/>
    <property type="match status" value="1"/>
</dbReference>
<reference evidence="13" key="1">
    <citation type="submission" date="2016-10" db="EMBL/GenBank/DDBJ databases">
        <authorList>
            <person name="Varghese N."/>
            <person name="Submissions S."/>
        </authorList>
    </citation>
    <scope>NUCLEOTIDE SEQUENCE [LARGE SCALE GENOMIC DNA]</scope>
    <source>
        <strain evidence="13">DSM 3384</strain>
    </source>
</reference>
<dbReference type="RefSeq" id="WP_092237321.1">
    <property type="nucleotide sequence ID" value="NZ_FNLL01000013.1"/>
</dbReference>
<dbReference type="SUPFAM" id="SSF51905">
    <property type="entry name" value="FAD/NAD(P)-binding domain"/>
    <property type="match status" value="1"/>
</dbReference>
<evidence type="ECO:0000256" key="7">
    <source>
        <dbReference type="ARBA" id="ARBA00023002"/>
    </source>
</evidence>
<dbReference type="Proteomes" id="UP000199608">
    <property type="component" value="Unassembled WGS sequence"/>
</dbReference>
<dbReference type="InterPro" id="IPR036188">
    <property type="entry name" value="FAD/NAD-bd_sf"/>
</dbReference>
<feature type="domain" description="NADH:flavin oxidoreductase/NADH oxidase N-terminal" evidence="10">
    <location>
        <begin position="5"/>
        <end position="330"/>
    </location>
</feature>
<evidence type="ECO:0000256" key="8">
    <source>
        <dbReference type="ARBA" id="ARBA00023004"/>
    </source>
</evidence>
<sequence>MLSNLFSPIRIGSMTSKNRLMMSAMSINFGVDNNCCVTDQLIEYFVQRAKGGVGMMLVGGGGVHPGGQELPDLPQMYTDDCIPALKKMVQQIKPYGTLFGVQLMHGGRQSYLPQKVAPSPIPAPAVVKGEVRALEIHEIKELVACFGDSARRCREAGFDFIELHGAHGYLINQFMAPNSNIRTDEYGGSFENRTRFLFEIIADIQAKTKKDLPIGIRINGNDYIENGWTLEDTVKLAPLLESAGIVYLHVSGGVYGSTELTIPSMYTPHGCFVHLAEEVKKHVTIPVITVGRIKHPDHADDIIKQGKADMVAMGRSFLADPFYPEKAKKGDFEQIRPCIGCCLGCIHAVLAKEPGSCVANPDVGREYKLKSEKPPEHSLKILVAGAGPAGMAAARQFALQGHKPIVCEKKPESGGLLALASTAPGRGELNDILEFFKQELKRLAVEVRYNTELSLDLINGINPDKVILATGSLPDMPVIKGLFQTKMDLATNIDVISGKEPVGNKVVVLGGGMTGLITADFLADQGKQVVVLNRKKSFAEEMSSNDRYYLRERLNKETVSLYKNVSIKQFTDNGVVFKANGEEITLTGFDSVVISEKQSAIRDAKELEGKTTALFHLIGDAKTPRHLMYCISEAEEIARSAY</sequence>
<proteinExistence type="inferred from homology"/>
<organism evidence="12 13">
    <name type="scientific">Desulfobacula phenolica</name>
    <dbReference type="NCBI Taxonomy" id="90732"/>
    <lineage>
        <taxon>Bacteria</taxon>
        <taxon>Pseudomonadati</taxon>
        <taxon>Thermodesulfobacteriota</taxon>
        <taxon>Desulfobacteria</taxon>
        <taxon>Desulfobacterales</taxon>
        <taxon>Desulfobacteraceae</taxon>
        <taxon>Desulfobacula</taxon>
    </lineage>
</organism>
<comment type="similarity">
    <text evidence="3">In the N-terminal section; belongs to the NADH:flavin oxidoreductase/NADH oxidase family.</text>
</comment>
<protein>
    <submittedName>
        <fullName evidence="12">2,4-dienoyl-CoA reductase</fullName>
    </submittedName>
</protein>
<dbReference type="Pfam" id="PF07992">
    <property type="entry name" value="Pyr_redox_2"/>
    <property type="match status" value="1"/>
</dbReference>
<dbReference type="Gene3D" id="3.20.20.70">
    <property type="entry name" value="Aldolase class I"/>
    <property type="match status" value="1"/>
</dbReference>
<keyword evidence="8" id="KW-0408">Iron</keyword>
<evidence type="ECO:0000256" key="5">
    <source>
        <dbReference type="ARBA" id="ARBA00022643"/>
    </source>
</evidence>
<dbReference type="PRINTS" id="PR00368">
    <property type="entry name" value="FADPNR"/>
</dbReference>
<keyword evidence="5" id="KW-0288">FMN</keyword>
<evidence type="ECO:0000313" key="13">
    <source>
        <dbReference type="Proteomes" id="UP000199608"/>
    </source>
</evidence>
<dbReference type="GO" id="GO:0046872">
    <property type="term" value="F:metal ion binding"/>
    <property type="evidence" value="ECO:0007669"/>
    <property type="project" value="UniProtKB-KW"/>
</dbReference>
<dbReference type="SUPFAM" id="SSF51395">
    <property type="entry name" value="FMN-linked oxidoreductases"/>
    <property type="match status" value="1"/>
</dbReference>
<feature type="domain" description="FAD/NAD(P)-binding" evidence="11">
    <location>
        <begin position="380"/>
        <end position="593"/>
    </location>
</feature>
<evidence type="ECO:0000256" key="1">
    <source>
        <dbReference type="ARBA" id="ARBA00001917"/>
    </source>
</evidence>
<dbReference type="InterPro" id="IPR001155">
    <property type="entry name" value="OxRdtase_FMN_N"/>
</dbReference>
<dbReference type="GO" id="GO:0051536">
    <property type="term" value="F:iron-sulfur cluster binding"/>
    <property type="evidence" value="ECO:0007669"/>
    <property type="project" value="UniProtKB-KW"/>
</dbReference>
<keyword evidence="7" id="KW-0560">Oxidoreductase</keyword>
<keyword evidence="13" id="KW-1185">Reference proteome</keyword>
<comment type="cofactor">
    <cofactor evidence="1">
        <name>FMN</name>
        <dbReference type="ChEBI" id="CHEBI:58210"/>
    </cofactor>
</comment>
<accession>A0A1H2JKH2</accession>
<dbReference type="PANTHER" id="PTHR42917:SF2">
    <property type="entry name" value="2,4-DIENOYL-COA REDUCTASE [(2E)-ENOYL-COA-PRODUCING]"/>
    <property type="match status" value="1"/>
</dbReference>
<dbReference type="InterPro" id="IPR023753">
    <property type="entry name" value="FAD/NAD-binding_dom"/>
</dbReference>
<evidence type="ECO:0000313" key="12">
    <source>
        <dbReference type="EMBL" id="SDU56959.1"/>
    </source>
</evidence>
<evidence type="ECO:0000256" key="4">
    <source>
        <dbReference type="ARBA" id="ARBA00022630"/>
    </source>
</evidence>
<evidence type="ECO:0000256" key="9">
    <source>
        <dbReference type="ARBA" id="ARBA00023014"/>
    </source>
</evidence>
<dbReference type="Gene3D" id="3.40.50.720">
    <property type="entry name" value="NAD(P)-binding Rossmann-like Domain"/>
    <property type="match status" value="1"/>
</dbReference>
<evidence type="ECO:0000259" key="11">
    <source>
        <dbReference type="Pfam" id="PF07992"/>
    </source>
</evidence>
<name>A0A1H2JKH2_9BACT</name>
<dbReference type="EMBL" id="FNLL01000013">
    <property type="protein sequence ID" value="SDU56959.1"/>
    <property type="molecule type" value="Genomic_DNA"/>
</dbReference>
<evidence type="ECO:0000259" key="10">
    <source>
        <dbReference type="Pfam" id="PF00724"/>
    </source>
</evidence>
<dbReference type="InterPro" id="IPR051793">
    <property type="entry name" value="NADH:flavin_oxidoreductase"/>
</dbReference>
<evidence type="ECO:0000256" key="2">
    <source>
        <dbReference type="ARBA" id="ARBA00001966"/>
    </source>
</evidence>
<dbReference type="PANTHER" id="PTHR42917">
    <property type="entry name" value="2,4-DIENOYL-COA REDUCTASE"/>
    <property type="match status" value="1"/>
</dbReference>
<dbReference type="InterPro" id="IPR013785">
    <property type="entry name" value="Aldolase_TIM"/>
</dbReference>
<keyword evidence="9" id="KW-0411">Iron-sulfur</keyword>
<keyword evidence="4" id="KW-0285">Flavoprotein</keyword>
<evidence type="ECO:0000256" key="3">
    <source>
        <dbReference type="ARBA" id="ARBA00011048"/>
    </source>
</evidence>
<dbReference type="Gene3D" id="3.50.50.60">
    <property type="entry name" value="FAD/NAD(P)-binding domain"/>
    <property type="match status" value="1"/>
</dbReference>
<dbReference type="GO" id="GO:0010181">
    <property type="term" value="F:FMN binding"/>
    <property type="evidence" value="ECO:0007669"/>
    <property type="project" value="InterPro"/>
</dbReference>
<dbReference type="GO" id="GO:0016491">
    <property type="term" value="F:oxidoreductase activity"/>
    <property type="evidence" value="ECO:0007669"/>
    <property type="project" value="UniProtKB-KW"/>
</dbReference>
<gene>
    <name evidence="12" type="ORF">SAMN04487931_11353</name>
</gene>